<sequence length="621" mass="71667">MPINVQHNVGKRISRHFGIIDFLAQVWKLNTDNLPDERVFNLPRPIRRLMIRFKQETLRKKDITYGPAPSKLAVAAAKSAWESVGEGTFGLLQEGSGRWDDVVKFEDVQVKWQKVLCVVQIRKAWPRVAEDEAESSVHVRRNISNDEADFATKLMYLLNSNLRSWATGILIQGTQVSFWYADRMGVIVSTRFDCIEQPNLLYLAGLGIGACTRHNLGICSIVSFMIHTENDGEWVETEMDFRRSFIGLPCPTTNSGEITDEDDMIFFGHSPWEDPDVAPWQLVGRGTVVAPVGAACSEAEKWFGAEKNSVLKCAWAAVTAPVEDATVRMIRMRLRQQRPDMLKHVTEIKASFTRNMVELELPRANMFINEDERVLRVQLLERYIPIECVKSVKDFKTCFRDVVEAHHWVYETSGILHRDISAGNVMIRFISGIQRGVLADWDLSKPLTLRDTRIPQRFGTVPFLSVDFAAEWWQGEHFYRHDLEAFMNLLAWFCACYDPSSRRINTDNLATWYNACEDDSWSRRWLAETFDNVMEHAHPDYRTLAEQWVRPLSNYFKDVTGWTYSKLGVLYRLNQGERWGIWAESYYSPQMIAKELKETLGMRDEAIDYEGFMACLKLQPQ</sequence>
<reference evidence="1" key="1">
    <citation type="journal article" date="2021" name="Environ. Microbiol.">
        <title>Gene family expansions and transcriptome signatures uncover fungal adaptations to wood decay.</title>
        <authorList>
            <person name="Hage H."/>
            <person name="Miyauchi S."/>
            <person name="Viragh M."/>
            <person name="Drula E."/>
            <person name="Min B."/>
            <person name="Chaduli D."/>
            <person name="Navarro D."/>
            <person name="Favel A."/>
            <person name="Norest M."/>
            <person name="Lesage-Meessen L."/>
            <person name="Balint B."/>
            <person name="Merenyi Z."/>
            <person name="de Eugenio L."/>
            <person name="Morin E."/>
            <person name="Martinez A.T."/>
            <person name="Baldrian P."/>
            <person name="Stursova M."/>
            <person name="Martinez M.J."/>
            <person name="Novotny C."/>
            <person name="Magnuson J.K."/>
            <person name="Spatafora J.W."/>
            <person name="Maurice S."/>
            <person name="Pangilinan J."/>
            <person name="Andreopoulos W."/>
            <person name="LaButti K."/>
            <person name="Hundley H."/>
            <person name="Na H."/>
            <person name="Kuo A."/>
            <person name="Barry K."/>
            <person name="Lipzen A."/>
            <person name="Henrissat B."/>
            <person name="Riley R."/>
            <person name="Ahrendt S."/>
            <person name="Nagy L.G."/>
            <person name="Grigoriev I.V."/>
            <person name="Martin F."/>
            <person name="Rosso M.N."/>
        </authorList>
    </citation>
    <scope>NUCLEOTIDE SEQUENCE</scope>
    <source>
        <strain evidence="1">CBS 384.51</strain>
    </source>
</reference>
<evidence type="ECO:0000313" key="2">
    <source>
        <dbReference type="Proteomes" id="UP001055072"/>
    </source>
</evidence>
<evidence type="ECO:0000313" key="1">
    <source>
        <dbReference type="EMBL" id="KAI0090197.1"/>
    </source>
</evidence>
<dbReference type="EMBL" id="MU274908">
    <property type="protein sequence ID" value="KAI0090197.1"/>
    <property type="molecule type" value="Genomic_DNA"/>
</dbReference>
<proteinExistence type="predicted"/>
<name>A0ACB8U738_9APHY</name>
<dbReference type="Proteomes" id="UP001055072">
    <property type="component" value="Unassembled WGS sequence"/>
</dbReference>
<organism evidence="1 2">
    <name type="scientific">Irpex rosettiformis</name>
    <dbReference type="NCBI Taxonomy" id="378272"/>
    <lineage>
        <taxon>Eukaryota</taxon>
        <taxon>Fungi</taxon>
        <taxon>Dikarya</taxon>
        <taxon>Basidiomycota</taxon>
        <taxon>Agaricomycotina</taxon>
        <taxon>Agaricomycetes</taxon>
        <taxon>Polyporales</taxon>
        <taxon>Irpicaceae</taxon>
        <taxon>Irpex</taxon>
    </lineage>
</organism>
<comment type="caution">
    <text evidence="1">The sequence shown here is derived from an EMBL/GenBank/DDBJ whole genome shotgun (WGS) entry which is preliminary data.</text>
</comment>
<accession>A0ACB8U738</accession>
<protein>
    <submittedName>
        <fullName evidence="1">Uncharacterized protein</fullName>
    </submittedName>
</protein>
<keyword evidence="2" id="KW-1185">Reference proteome</keyword>
<gene>
    <name evidence="1" type="ORF">BDY19DRAFT_757960</name>
</gene>